<evidence type="ECO:0000256" key="2">
    <source>
        <dbReference type="ARBA" id="ARBA00023186"/>
    </source>
</evidence>
<gene>
    <name evidence="4" type="primary">hscB</name>
    <name evidence="6" type="ORF">TPSD3_11765</name>
</gene>
<dbReference type="InterPro" id="IPR009073">
    <property type="entry name" value="HscB_oligo_C"/>
</dbReference>
<organism evidence="6 7">
    <name type="scientific">Thioflexithrix psekupsensis</name>
    <dbReference type="NCBI Taxonomy" id="1570016"/>
    <lineage>
        <taxon>Bacteria</taxon>
        <taxon>Pseudomonadati</taxon>
        <taxon>Pseudomonadota</taxon>
        <taxon>Gammaproteobacteria</taxon>
        <taxon>Thiotrichales</taxon>
        <taxon>Thioflexithrix</taxon>
    </lineage>
</organism>
<dbReference type="Pfam" id="PF00226">
    <property type="entry name" value="DnaJ"/>
    <property type="match status" value="1"/>
</dbReference>
<comment type="function">
    <text evidence="3 4">Co-chaperone involved in the maturation of iron-sulfur cluster-containing proteins. Seems to help targeting proteins to be folded toward HscA.</text>
</comment>
<dbReference type="PANTHER" id="PTHR14021">
    <property type="entry name" value="IRON-SULFUR CLUSTER CO-CHAPERONE PROTEIN HSCB"/>
    <property type="match status" value="1"/>
</dbReference>
<evidence type="ECO:0000256" key="1">
    <source>
        <dbReference type="ARBA" id="ARBA00010476"/>
    </source>
</evidence>
<comment type="similarity">
    <text evidence="1 4">Belongs to the HscB family.</text>
</comment>
<dbReference type="Gene3D" id="1.20.1280.20">
    <property type="entry name" value="HscB, C-terminal domain"/>
    <property type="match status" value="1"/>
</dbReference>
<comment type="caution">
    <text evidence="6">The sequence shown here is derived from an EMBL/GenBank/DDBJ whole genome shotgun (WGS) entry which is preliminary data.</text>
</comment>
<reference evidence="6 7" key="1">
    <citation type="submission" date="2016-12" db="EMBL/GenBank/DDBJ databases">
        <title>Thioflexothrix psekupsii D3 genome sequencing and assembly.</title>
        <authorList>
            <person name="Fomenkov A."/>
            <person name="Vincze T."/>
            <person name="Grabovich M."/>
            <person name="Anton B.P."/>
            <person name="Dubinina G."/>
            <person name="Orlova M."/>
            <person name="Belousova E."/>
            <person name="Roberts R.J."/>
        </authorList>
    </citation>
    <scope>NUCLEOTIDE SEQUENCE [LARGE SCALE GENOMIC DNA]</scope>
    <source>
        <strain evidence="6">D3</strain>
    </source>
</reference>
<dbReference type="GO" id="GO:0001671">
    <property type="term" value="F:ATPase activator activity"/>
    <property type="evidence" value="ECO:0007669"/>
    <property type="project" value="InterPro"/>
</dbReference>
<dbReference type="SUPFAM" id="SSF46565">
    <property type="entry name" value="Chaperone J-domain"/>
    <property type="match status" value="1"/>
</dbReference>
<dbReference type="CDD" id="cd06257">
    <property type="entry name" value="DnaJ"/>
    <property type="match status" value="1"/>
</dbReference>
<dbReference type="Gene3D" id="1.10.287.110">
    <property type="entry name" value="DnaJ domain"/>
    <property type="match status" value="1"/>
</dbReference>
<dbReference type="SUPFAM" id="SSF47144">
    <property type="entry name" value="HSC20 (HSCB), C-terminal oligomerisation domain"/>
    <property type="match status" value="1"/>
</dbReference>
<proteinExistence type="inferred from homology"/>
<dbReference type="InterPro" id="IPR004640">
    <property type="entry name" value="HscB"/>
</dbReference>
<dbReference type="RefSeq" id="WP_086488748.1">
    <property type="nucleotide sequence ID" value="NZ_MSLT01000018.1"/>
</dbReference>
<dbReference type="GO" id="GO:0051259">
    <property type="term" value="P:protein complex oligomerization"/>
    <property type="evidence" value="ECO:0007669"/>
    <property type="project" value="InterPro"/>
</dbReference>
<evidence type="ECO:0000313" key="6">
    <source>
        <dbReference type="EMBL" id="OUD13299.1"/>
    </source>
</evidence>
<dbReference type="NCBIfam" id="TIGR00714">
    <property type="entry name" value="hscB"/>
    <property type="match status" value="1"/>
</dbReference>
<dbReference type="InterPro" id="IPR036386">
    <property type="entry name" value="HscB_C_sf"/>
</dbReference>
<protein>
    <recommendedName>
        <fullName evidence="4">Co-chaperone protein HscB homolog</fullName>
    </recommendedName>
</protein>
<dbReference type="AlphaFoldDB" id="A0A251X7W5"/>
<dbReference type="HAMAP" id="MF_00682">
    <property type="entry name" value="HscB"/>
    <property type="match status" value="1"/>
</dbReference>
<keyword evidence="7" id="KW-1185">Reference proteome</keyword>
<dbReference type="PANTHER" id="PTHR14021:SF15">
    <property type="entry name" value="IRON-SULFUR CLUSTER CO-CHAPERONE PROTEIN HSCB"/>
    <property type="match status" value="1"/>
</dbReference>
<dbReference type="GO" id="GO:0051087">
    <property type="term" value="F:protein-folding chaperone binding"/>
    <property type="evidence" value="ECO:0007669"/>
    <property type="project" value="InterPro"/>
</dbReference>
<dbReference type="GO" id="GO:0044571">
    <property type="term" value="P:[2Fe-2S] cluster assembly"/>
    <property type="evidence" value="ECO:0007669"/>
    <property type="project" value="InterPro"/>
</dbReference>
<name>A0A251X7W5_9GAMM</name>
<dbReference type="Proteomes" id="UP000194798">
    <property type="component" value="Unassembled WGS sequence"/>
</dbReference>
<dbReference type="InterPro" id="IPR001623">
    <property type="entry name" value="DnaJ_domain"/>
</dbReference>
<dbReference type="PROSITE" id="PS50076">
    <property type="entry name" value="DNAJ_2"/>
    <property type="match status" value="1"/>
</dbReference>
<dbReference type="GO" id="GO:0006457">
    <property type="term" value="P:protein folding"/>
    <property type="evidence" value="ECO:0007669"/>
    <property type="project" value="UniProtKB-UniRule"/>
</dbReference>
<dbReference type="Pfam" id="PF07743">
    <property type="entry name" value="HSCB_C"/>
    <property type="match status" value="1"/>
</dbReference>
<accession>A0A251X7W5</accession>
<evidence type="ECO:0000256" key="4">
    <source>
        <dbReference type="HAMAP-Rule" id="MF_00682"/>
    </source>
</evidence>
<evidence type="ECO:0000256" key="3">
    <source>
        <dbReference type="ARBA" id="ARBA00025596"/>
    </source>
</evidence>
<sequence>MTSYFDVFNLPVQFDIDTDKLSVHYRELQRTIHPDKYVNASDRDRRLAIEKATQINDAFETLKNPISRSQYLLQLMGFPVDETDTSMDAIFLMQQLELREQLAELKHQAAPLMAMASFLAQIEQALTDLTHQLSQQFSQQDWPSAKKTTRQMQFFKKLREEALRLEEELLF</sequence>
<feature type="domain" description="J" evidence="5">
    <location>
        <begin position="3"/>
        <end position="75"/>
    </location>
</feature>
<evidence type="ECO:0000313" key="7">
    <source>
        <dbReference type="Proteomes" id="UP000194798"/>
    </source>
</evidence>
<dbReference type="OrthoDB" id="287587at2"/>
<evidence type="ECO:0000259" key="5">
    <source>
        <dbReference type="PROSITE" id="PS50076"/>
    </source>
</evidence>
<comment type="subunit">
    <text evidence="4">Interacts with HscA and stimulates its ATPase activity.</text>
</comment>
<dbReference type="EMBL" id="MSLT01000018">
    <property type="protein sequence ID" value="OUD13299.1"/>
    <property type="molecule type" value="Genomic_DNA"/>
</dbReference>
<dbReference type="GO" id="GO:1990230">
    <property type="term" value="C:iron-sulfur cluster transfer complex"/>
    <property type="evidence" value="ECO:0007669"/>
    <property type="project" value="TreeGrafter"/>
</dbReference>
<dbReference type="InterPro" id="IPR036869">
    <property type="entry name" value="J_dom_sf"/>
</dbReference>
<dbReference type="SMART" id="SM00271">
    <property type="entry name" value="DnaJ"/>
    <property type="match status" value="1"/>
</dbReference>
<keyword evidence="2 4" id="KW-0143">Chaperone</keyword>